<feature type="chain" id="PRO_5008291655" description="Nuclear fusion protein KAR5" evidence="14">
    <location>
        <begin position="25"/>
        <end position="154"/>
    </location>
</feature>
<comment type="function">
    <text evidence="1 13">Required for nuclear membrane fusion during karyogamy.</text>
</comment>
<dbReference type="PANTHER" id="PTHR28012:SF1">
    <property type="entry name" value="NUCLEAR FUSION PROTEIN KAR5"/>
    <property type="match status" value="1"/>
</dbReference>
<dbReference type="GO" id="GO:0000742">
    <property type="term" value="P:karyogamy involved in conjugation with cellular fusion"/>
    <property type="evidence" value="ECO:0007669"/>
    <property type="project" value="UniProtKB-UniRule"/>
</dbReference>
<dbReference type="Proteomes" id="UP000092555">
    <property type="component" value="Unassembled WGS sequence"/>
</dbReference>
<evidence type="ECO:0000256" key="14">
    <source>
        <dbReference type="SAM" id="SignalP"/>
    </source>
</evidence>
<evidence type="ECO:0000256" key="10">
    <source>
        <dbReference type="ARBA" id="ARBA00023180"/>
    </source>
</evidence>
<keyword evidence="16" id="KW-1185">Reference proteome</keyword>
<evidence type="ECO:0000256" key="7">
    <source>
        <dbReference type="ARBA" id="ARBA00022824"/>
    </source>
</evidence>
<name>A0A1A0H515_9ASCO</name>
<gene>
    <name evidence="15" type="ORF">METBIDRAFT_47434</name>
</gene>
<keyword evidence="10" id="KW-0325">Glycoprotein</keyword>
<evidence type="ECO:0000256" key="12">
    <source>
        <dbReference type="ARBA" id="ARBA00031468"/>
    </source>
</evidence>
<evidence type="ECO:0000256" key="13">
    <source>
        <dbReference type="RuleBase" id="RU368082"/>
    </source>
</evidence>
<keyword evidence="9" id="KW-0472">Membrane</keyword>
<dbReference type="EMBL" id="LXTC01000008">
    <property type="protein sequence ID" value="OBA19040.1"/>
    <property type="molecule type" value="Genomic_DNA"/>
</dbReference>
<reference evidence="15 16" key="1">
    <citation type="submission" date="2016-05" db="EMBL/GenBank/DDBJ databases">
        <title>Comparative genomics of biotechnologically important yeasts.</title>
        <authorList>
            <consortium name="DOE Joint Genome Institute"/>
            <person name="Riley R."/>
            <person name="Haridas S."/>
            <person name="Wolfe K.H."/>
            <person name="Lopes M.R."/>
            <person name="Hittinger C.T."/>
            <person name="Goker M."/>
            <person name="Salamov A."/>
            <person name="Wisecaver J."/>
            <person name="Long T.M."/>
            <person name="Aerts A.L."/>
            <person name="Barry K."/>
            <person name="Choi C."/>
            <person name="Clum A."/>
            <person name="Coughlan A.Y."/>
            <person name="Deshpande S."/>
            <person name="Douglass A.P."/>
            <person name="Hanson S.J."/>
            <person name="Klenk H.-P."/>
            <person name="LaButti K."/>
            <person name="Lapidus A."/>
            <person name="Lindquist E."/>
            <person name="Lipzen A."/>
            <person name="Meier-kolthoff J.P."/>
            <person name="Ohm R.A."/>
            <person name="Otillar R.P."/>
            <person name="Pangilinan J."/>
            <person name="Peng Y."/>
            <person name="Rokas A."/>
            <person name="Rosa C.A."/>
            <person name="Scheuner C."/>
            <person name="Sibirny A.A."/>
            <person name="Slot J.C."/>
            <person name="Stielow J.B."/>
            <person name="Sun H."/>
            <person name="Kurtzman C.P."/>
            <person name="Blackwell M."/>
            <person name="Grigoriev I.V."/>
            <person name="Jeffries T.W."/>
        </authorList>
    </citation>
    <scope>NUCLEOTIDE SEQUENCE [LARGE SCALE GENOMIC DNA]</scope>
    <source>
        <strain evidence="15 16">NRRL YB-4993</strain>
    </source>
</reference>
<keyword evidence="4 13" id="KW-0415">Karyogamy</keyword>
<feature type="non-terminal residue" evidence="15">
    <location>
        <position position="154"/>
    </location>
</feature>
<keyword evidence="7 13" id="KW-0256">Endoplasmic reticulum</keyword>
<evidence type="ECO:0000256" key="3">
    <source>
        <dbReference type="ARBA" id="ARBA00021601"/>
    </source>
</evidence>
<dbReference type="GO" id="GO:0048288">
    <property type="term" value="P:nuclear membrane fusion involved in karyogamy"/>
    <property type="evidence" value="ECO:0007669"/>
    <property type="project" value="UniProtKB-UniRule"/>
</dbReference>
<accession>A0A1A0H515</accession>
<dbReference type="RefSeq" id="XP_018709575.1">
    <property type="nucleotide sequence ID" value="XM_018858164.1"/>
</dbReference>
<evidence type="ECO:0000313" key="16">
    <source>
        <dbReference type="Proteomes" id="UP000092555"/>
    </source>
</evidence>
<sequence>MSKSPVVLALQTIILLQGVSVVLGNDLSLFASEIGSQFKDLYQSQQLLCSQNALYEFINECQLRGADSVSPKLRIQLAVKLSICEFKEANVEYPKSCQNVECDEDFEICVQEFLESPQLWTTYSGHYRRLRSVCYEEAVPFIRHNILDLFFNVT</sequence>
<protein>
    <recommendedName>
        <fullName evidence="3">Nuclear fusion protein KAR5</fullName>
    </recommendedName>
    <alternativeName>
        <fullName evidence="12">Karyogamy protein 5</fullName>
    </alternativeName>
</protein>
<evidence type="ECO:0000256" key="2">
    <source>
        <dbReference type="ARBA" id="ARBA00010473"/>
    </source>
</evidence>
<organism evidence="15 16">
    <name type="scientific">Metschnikowia bicuspidata var. bicuspidata NRRL YB-4993</name>
    <dbReference type="NCBI Taxonomy" id="869754"/>
    <lineage>
        <taxon>Eukaryota</taxon>
        <taxon>Fungi</taxon>
        <taxon>Dikarya</taxon>
        <taxon>Ascomycota</taxon>
        <taxon>Saccharomycotina</taxon>
        <taxon>Pichiomycetes</taxon>
        <taxon>Metschnikowiaceae</taxon>
        <taxon>Metschnikowia</taxon>
    </lineage>
</organism>
<keyword evidence="5" id="KW-0812">Transmembrane</keyword>
<dbReference type="GO" id="GO:0031965">
    <property type="term" value="C:nuclear membrane"/>
    <property type="evidence" value="ECO:0007669"/>
    <property type="project" value="UniProtKB-SubCell"/>
</dbReference>
<evidence type="ECO:0000256" key="1">
    <source>
        <dbReference type="ARBA" id="ARBA00003389"/>
    </source>
</evidence>
<evidence type="ECO:0000256" key="4">
    <source>
        <dbReference type="ARBA" id="ARBA00022459"/>
    </source>
</evidence>
<evidence type="ECO:0000313" key="15">
    <source>
        <dbReference type="EMBL" id="OBA19040.1"/>
    </source>
</evidence>
<comment type="caution">
    <text evidence="15">The sequence shown here is derived from an EMBL/GenBank/DDBJ whole genome shotgun (WGS) entry which is preliminary data.</text>
</comment>
<dbReference type="GeneID" id="30031140"/>
<keyword evidence="6 13" id="KW-0732">Signal</keyword>
<evidence type="ECO:0000256" key="5">
    <source>
        <dbReference type="ARBA" id="ARBA00022692"/>
    </source>
</evidence>
<comment type="subcellular location">
    <subcellularLocation>
        <location evidence="13">Endoplasmic reticulum membrane</location>
    </subcellularLocation>
    <subcellularLocation>
        <location evidence="13">Nucleus membrane</location>
    </subcellularLocation>
</comment>
<dbReference type="OrthoDB" id="5311848at2759"/>
<evidence type="ECO:0000256" key="6">
    <source>
        <dbReference type="ARBA" id="ARBA00022729"/>
    </source>
</evidence>
<dbReference type="GO" id="GO:0005789">
    <property type="term" value="C:endoplasmic reticulum membrane"/>
    <property type="evidence" value="ECO:0007669"/>
    <property type="project" value="UniProtKB-SubCell"/>
</dbReference>
<keyword evidence="8" id="KW-1133">Transmembrane helix</keyword>
<feature type="signal peptide" evidence="14">
    <location>
        <begin position="1"/>
        <end position="24"/>
    </location>
</feature>
<dbReference type="AlphaFoldDB" id="A0A1A0H515"/>
<evidence type="ECO:0000256" key="11">
    <source>
        <dbReference type="ARBA" id="ARBA00023242"/>
    </source>
</evidence>
<dbReference type="InterPro" id="IPR007292">
    <property type="entry name" value="Nuclear_fusion_Kar5"/>
</dbReference>
<evidence type="ECO:0000256" key="8">
    <source>
        <dbReference type="ARBA" id="ARBA00022989"/>
    </source>
</evidence>
<dbReference type="Pfam" id="PF04163">
    <property type="entry name" value="Tht1"/>
    <property type="match status" value="1"/>
</dbReference>
<evidence type="ECO:0000256" key="9">
    <source>
        <dbReference type="ARBA" id="ARBA00023136"/>
    </source>
</evidence>
<comment type="similarity">
    <text evidence="2 13">Belongs to the KAR5 family.</text>
</comment>
<dbReference type="PANTHER" id="PTHR28012">
    <property type="entry name" value="NUCLEAR FUSION PROTEIN KAR5"/>
    <property type="match status" value="1"/>
</dbReference>
<keyword evidence="11 13" id="KW-0539">Nucleus</keyword>
<proteinExistence type="inferred from homology"/>